<evidence type="ECO:0000313" key="6">
    <source>
        <dbReference type="Proteomes" id="UP000230066"/>
    </source>
</evidence>
<reference evidence="5" key="1">
    <citation type="submission" date="2019-03" db="EMBL/GenBank/DDBJ databases">
        <title>Improved annotation for the trematode Fasciola hepatica.</title>
        <authorList>
            <person name="Choi Y.-J."/>
            <person name="Martin J."/>
            <person name="Mitreva M."/>
        </authorList>
    </citation>
    <scope>NUCLEOTIDE SEQUENCE [LARGE SCALE GENOMIC DNA]</scope>
</reference>
<dbReference type="Pfam" id="PF00400">
    <property type="entry name" value="WD40"/>
    <property type="match status" value="2"/>
</dbReference>
<feature type="compositionally biased region" description="Low complexity" evidence="4">
    <location>
        <begin position="423"/>
        <end position="440"/>
    </location>
</feature>
<feature type="region of interest" description="Disordered" evidence="4">
    <location>
        <begin position="408"/>
        <end position="449"/>
    </location>
</feature>
<dbReference type="SUPFAM" id="SSF50978">
    <property type="entry name" value="WD40 repeat-like"/>
    <property type="match status" value="1"/>
</dbReference>
<dbReference type="Gene3D" id="2.130.10.10">
    <property type="entry name" value="YVTN repeat-like/Quinoprotein amine dehydrogenase"/>
    <property type="match status" value="2"/>
</dbReference>
<proteinExistence type="predicted"/>
<evidence type="ECO:0000256" key="4">
    <source>
        <dbReference type="SAM" id="MobiDB-lite"/>
    </source>
</evidence>
<keyword evidence="1 3" id="KW-0853">WD repeat</keyword>
<dbReference type="AlphaFoldDB" id="A0A4E0S489"/>
<dbReference type="InterPro" id="IPR019775">
    <property type="entry name" value="WD40_repeat_CS"/>
</dbReference>
<organism evidence="5 6">
    <name type="scientific">Fasciola hepatica</name>
    <name type="common">Liver fluke</name>
    <dbReference type="NCBI Taxonomy" id="6192"/>
    <lineage>
        <taxon>Eukaryota</taxon>
        <taxon>Metazoa</taxon>
        <taxon>Spiralia</taxon>
        <taxon>Lophotrochozoa</taxon>
        <taxon>Platyhelminthes</taxon>
        <taxon>Trematoda</taxon>
        <taxon>Digenea</taxon>
        <taxon>Plagiorchiida</taxon>
        <taxon>Echinostomata</taxon>
        <taxon>Echinostomatoidea</taxon>
        <taxon>Fasciolidae</taxon>
        <taxon>Fasciola</taxon>
    </lineage>
</organism>
<accession>A0A4E0S489</accession>
<evidence type="ECO:0000313" key="5">
    <source>
        <dbReference type="EMBL" id="THD28900.1"/>
    </source>
</evidence>
<dbReference type="InterPro" id="IPR001680">
    <property type="entry name" value="WD40_rpt"/>
</dbReference>
<protein>
    <submittedName>
        <fullName evidence="5">TAF5 RNA polymerase II p300/CBP-associated factor-associated factor 65 kDa subunit 5L</fullName>
    </submittedName>
</protein>
<evidence type="ECO:0000256" key="3">
    <source>
        <dbReference type="PROSITE-ProRule" id="PRU00221"/>
    </source>
</evidence>
<keyword evidence="6" id="KW-1185">Reference proteome</keyword>
<dbReference type="PANTHER" id="PTHR22847">
    <property type="entry name" value="WD40 REPEAT PROTEIN"/>
    <property type="match status" value="1"/>
</dbReference>
<evidence type="ECO:0000256" key="1">
    <source>
        <dbReference type="ARBA" id="ARBA00022574"/>
    </source>
</evidence>
<dbReference type="GO" id="GO:1990234">
    <property type="term" value="C:transferase complex"/>
    <property type="evidence" value="ECO:0007669"/>
    <property type="project" value="UniProtKB-ARBA"/>
</dbReference>
<keyword evidence="2" id="KW-0677">Repeat</keyword>
<dbReference type="InterPro" id="IPR036322">
    <property type="entry name" value="WD40_repeat_dom_sf"/>
</dbReference>
<dbReference type="PANTHER" id="PTHR22847:SF637">
    <property type="entry name" value="WD REPEAT DOMAIN 5B"/>
    <property type="match status" value="1"/>
</dbReference>
<gene>
    <name evidence="5" type="ORF">D915_000237</name>
</gene>
<dbReference type="PROSITE" id="PS00678">
    <property type="entry name" value="WD_REPEATS_1"/>
    <property type="match status" value="1"/>
</dbReference>
<dbReference type="InterPro" id="IPR015943">
    <property type="entry name" value="WD40/YVTN_repeat-like_dom_sf"/>
</dbReference>
<sequence>MDYHSSIKTGYVHNITAVCFDASRKEVVTGTEDGIITFWDVKASQKLKEDNVQNSWITMIYFWEKIRTVISSSQNGLVVFWQGLMPLEVINTYQPIYAILMVDKTKQLLCGTDSKLIVYNVFENMTARTFIDRNARISMKGHRDIVRCLALGDHRAFSAGFDRRIVVYDINGAIDNKLVVLTVVRDAHGGIISCLSTARNADGQLLLISGSFDRLVKVWNEDGQLLNVIRGFNDTILSIAFIPTTETFWVASAENPIKIYDIQTANDVTDYCETFADWNSQLHHVVRLHYCPEVSMVIGITHRGYLVTWRSNPNSSLATLRTGSGIQAVAISPAQPQHFMTMGSDNRLLKWERRKSTRFSYVSEEIPINESLQECLRRTVQQKLRSFANIKADTWETLFPPSLLIRTGKRNDRSVGTPATNTRSKSPSSCSPSPSRSRSSSRYKRSEPKLQLIINPVSAPYGISKTFVDS</sequence>
<dbReference type="PROSITE" id="PS50082">
    <property type="entry name" value="WD_REPEATS_2"/>
    <property type="match status" value="1"/>
</dbReference>
<feature type="repeat" description="WD" evidence="3">
    <location>
        <begin position="8"/>
        <end position="49"/>
    </location>
</feature>
<name>A0A4E0S489_FASHE</name>
<dbReference type="PROSITE" id="PS50294">
    <property type="entry name" value="WD_REPEATS_REGION"/>
    <property type="match status" value="1"/>
</dbReference>
<dbReference type="EMBL" id="JXXN02000046">
    <property type="protein sequence ID" value="THD28900.1"/>
    <property type="molecule type" value="Genomic_DNA"/>
</dbReference>
<dbReference type="Proteomes" id="UP000230066">
    <property type="component" value="Unassembled WGS sequence"/>
</dbReference>
<comment type="caution">
    <text evidence="5">The sequence shown here is derived from an EMBL/GenBank/DDBJ whole genome shotgun (WGS) entry which is preliminary data.</text>
</comment>
<evidence type="ECO:0000256" key="2">
    <source>
        <dbReference type="ARBA" id="ARBA00022737"/>
    </source>
</evidence>
<dbReference type="SMART" id="SM00320">
    <property type="entry name" value="WD40"/>
    <property type="match status" value="7"/>
</dbReference>